<evidence type="ECO:0000256" key="4">
    <source>
        <dbReference type="ARBA" id="ARBA00022741"/>
    </source>
</evidence>
<evidence type="ECO:0000259" key="12">
    <source>
        <dbReference type="Pfam" id="PF13603"/>
    </source>
</evidence>
<dbReference type="GO" id="GO:0005739">
    <property type="term" value="C:mitochondrion"/>
    <property type="evidence" value="ECO:0007669"/>
    <property type="project" value="TreeGrafter"/>
</dbReference>
<dbReference type="InterPro" id="IPR009080">
    <property type="entry name" value="tRNAsynth_Ia_anticodon-bd"/>
</dbReference>
<dbReference type="Pfam" id="PF08264">
    <property type="entry name" value="Anticodon_1"/>
    <property type="match status" value="1"/>
</dbReference>
<keyword evidence="4" id="KW-0547">Nucleotide-binding</keyword>
<dbReference type="Pfam" id="PF13603">
    <property type="entry name" value="tRNA-synt_1_2"/>
    <property type="match status" value="1"/>
</dbReference>
<evidence type="ECO:0000256" key="3">
    <source>
        <dbReference type="ARBA" id="ARBA00022598"/>
    </source>
</evidence>
<dbReference type="AlphaFoldDB" id="A0A9W6XIQ8"/>
<evidence type="ECO:0000256" key="8">
    <source>
        <dbReference type="ARBA" id="ARBA00047469"/>
    </source>
</evidence>
<sequence>MQSSWIGRSQGSQVQFQVALDAASAKPIPLTVFTTRVDTVFGVSFVSMAPDSVEVEVLLPHVPATQRAAVDAYVATVRAMTKDDRSKGDTTAGVFTGLYARHPLTGRQVPIYLAEYVLPHYGTGAVMGVPAHDSRDLAFARHHNLEVRSVVGSSDGAVCDEDEVFTEHGILRDSGEFSGMTSKEATLAINVCLEDEGAGGATTQFRLRDWLVSRQRYWGTPVPIIHCPSCGPVGVPTEQLPVELPPVGDDVSEDLRGKGSSDSPLARMADWRHCKCPNCGDDAERDTDTLDTFVDSSWYYMRYCDARNEAAAFTSEQARTWLKQAGVDLYIGGIEHAILHLLYSRFVTKFMFDQGFLATDEPFAQLLAQGMVLGRTHKSPGSLRPLAPVEYEEVVKDGRAVIVEKKTGLPVVTLWEKMSKSKHNGVDPEQIRGRHGADVTRLAVLFKAPPAHELEWDEADLAGQSRWLARIWSLLDGALTHRGQSRVVADEEEEKELRHEVHGTIKRVTEALNDYQSFNVAIAELMKLSNLLGERRTQLQGSAAYEESLRALVQMLAPLAPHTAAEMFQALQDGDETADVHACAWPTYDPALMDRAQVKVVLQVQGKPRDTILVDSALLDARDSDAVLALALSSPAVQRHLQGRDVRKAILVSPKKQGAHGLLNIVAK</sequence>
<dbReference type="SUPFAM" id="SSF52374">
    <property type="entry name" value="Nucleotidylyl transferase"/>
    <property type="match status" value="1"/>
</dbReference>
<dbReference type="GO" id="GO:0004823">
    <property type="term" value="F:leucine-tRNA ligase activity"/>
    <property type="evidence" value="ECO:0007669"/>
    <property type="project" value="UniProtKB-EC"/>
</dbReference>
<dbReference type="NCBIfam" id="TIGR00396">
    <property type="entry name" value="leuS_bact"/>
    <property type="match status" value="1"/>
</dbReference>
<dbReference type="Gene3D" id="1.10.730.10">
    <property type="entry name" value="Isoleucyl-tRNA Synthetase, Domain 1"/>
    <property type="match status" value="1"/>
</dbReference>
<dbReference type="InterPro" id="IPR002300">
    <property type="entry name" value="aa-tRNA-synth_Ia"/>
</dbReference>
<keyword evidence="7" id="KW-0030">Aminoacyl-tRNA synthetase</keyword>
<feature type="domain" description="Methionyl/Valyl/Leucyl/Isoleucyl-tRNA synthetase anticodon-binding" evidence="11">
    <location>
        <begin position="495"/>
        <end position="614"/>
    </location>
</feature>
<dbReference type="GO" id="GO:0005524">
    <property type="term" value="F:ATP binding"/>
    <property type="evidence" value="ECO:0007669"/>
    <property type="project" value="UniProtKB-KW"/>
</dbReference>
<feature type="domain" description="Aminoacyl-tRNA synthetase class Ia" evidence="10">
    <location>
        <begin position="208"/>
        <end position="373"/>
    </location>
</feature>
<dbReference type="SUPFAM" id="SSF47323">
    <property type="entry name" value="Anticodon-binding domain of a subclass of class I aminoacyl-tRNA synthetases"/>
    <property type="match status" value="1"/>
</dbReference>
<organism evidence="13 14">
    <name type="scientific">Phytophthora fragariaefolia</name>
    <dbReference type="NCBI Taxonomy" id="1490495"/>
    <lineage>
        <taxon>Eukaryota</taxon>
        <taxon>Sar</taxon>
        <taxon>Stramenopiles</taxon>
        <taxon>Oomycota</taxon>
        <taxon>Peronosporomycetes</taxon>
        <taxon>Peronosporales</taxon>
        <taxon>Peronosporaceae</taxon>
        <taxon>Phytophthora</taxon>
    </lineage>
</organism>
<dbReference type="InterPro" id="IPR013155">
    <property type="entry name" value="M/V/L/I-tRNA-synth_anticd-bd"/>
</dbReference>
<evidence type="ECO:0000259" key="10">
    <source>
        <dbReference type="Pfam" id="PF00133"/>
    </source>
</evidence>
<comment type="caution">
    <text evidence="13">The sequence shown here is derived from an EMBL/GenBank/DDBJ whole genome shotgun (WGS) entry which is preliminary data.</text>
</comment>
<dbReference type="FunFam" id="1.10.730.10:FF:000002">
    <property type="entry name" value="Leucine--tRNA ligase"/>
    <property type="match status" value="1"/>
</dbReference>
<feature type="domain" description="Leucyl-tRNA synthetase editing" evidence="12">
    <location>
        <begin position="4"/>
        <end position="190"/>
    </location>
</feature>
<evidence type="ECO:0000259" key="11">
    <source>
        <dbReference type="Pfam" id="PF08264"/>
    </source>
</evidence>
<evidence type="ECO:0000256" key="6">
    <source>
        <dbReference type="ARBA" id="ARBA00022917"/>
    </source>
</evidence>
<dbReference type="PANTHER" id="PTHR43740:SF2">
    <property type="entry name" value="LEUCINE--TRNA LIGASE, MITOCHONDRIAL"/>
    <property type="match status" value="1"/>
</dbReference>
<gene>
    <name evidence="13" type="ORF">Pfra01_001179800</name>
</gene>
<dbReference type="EC" id="6.1.1.4" evidence="2"/>
<keyword evidence="14" id="KW-1185">Reference proteome</keyword>
<evidence type="ECO:0000256" key="2">
    <source>
        <dbReference type="ARBA" id="ARBA00013164"/>
    </source>
</evidence>
<dbReference type="SUPFAM" id="SSF50677">
    <property type="entry name" value="ValRS/IleRS/LeuRS editing domain"/>
    <property type="match status" value="1"/>
</dbReference>
<dbReference type="Gene3D" id="3.40.50.620">
    <property type="entry name" value="HUPs"/>
    <property type="match status" value="1"/>
</dbReference>
<keyword evidence="3" id="KW-0436">Ligase</keyword>
<evidence type="ECO:0000256" key="5">
    <source>
        <dbReference type="ARBA" id="ARBA00022840"/>
    </source>
</evidence>
<keyword evidence="5" id="KW-0067">ATP-binding</keyword>
<evidence type="ECO:0000313" key="13">
    <source>
        <dbReference type="EMBL" id="GMF39558.1"/>
    </source>
</evidence>
<dbReference type="InterPro" id="IPR009008">
    <property type="entry name" value="Val/Leu/Ile-tRNA-synth_edit"/>
</dbReference>
<dbReference type="EMBL" id="BSXT01001176">
    <property type="protein sequence ID" value="GMF39558.1"/>
    <property type="molecule type" value="Genomic_DNA"/>
</dbReference>
<dbReference type="FunFam" id="3.40.50.620:FF:000056">
    <property type="entry name" value="Leucine--tRNA ligase"/>
    <property type="match status" value="1"/>
</dbReference>
<dbReference type="CDD" id="cd07958">
    <property type="entry name" value="Anticodon_Ia_Leu_BEm"/>
    <property type="match status" value="1"/>
</dbReference>
<dbReference type="InterPro" id="IPR025709">
    <property type="entry name" value="Leu_tRNA-synth_edit"/>
</dbReference>
<dbReference type="GO" id="GO:0032543">
    <property type="term" value="P:mitochondrial translation"/>
    <property type="evidence" value="ECO:0007669"/>
    <property type="project" value="TreeGrafter"/>
</dbReference>
<evidence type="ECO:0000256" key="9">
    <source>
        <dbReference type="SAM" id="MobiDB-lite"/>
    </source>
</evidence>
<dbReference type="InterPro" id="IPR014729">
    <property type="entry name" value="Rossmann-like_a/b/a_fold"/>
</dbReference>
<dbReference type="InterPro" id="IPR002302">
    <property type="entry name" value="Leu-tRNA-ligase"/>
</dbReference>
<evidence type="ECO:0000256" key="7">
    <source>
        <dbReference type="ARBA" id="ARBA00023146"/>
    </source>
</evidence>
<feature type="region of interest" description="Disordered" evidence="9">
    <location>
        <begin position="245"/>
        <end position="264"/>
    </location>
</feature>
<name>A0A9W6XIQ8_9STRA</name>
<reference evidence="13" key="1">
    <citation type="submission" date="2023-04" db="EMBL/GenBank/DDBJ databases">
        <title>Phytophthora fragariaefolia NBRC 109709.</title>
        <authorList>
            <person name="Ichikawa N."/>
            <person name="Sato H."/>
            <person name="Tonouchi N."/>
        </authorList>
    </citation>
    <scope>NUCLEOTIDE SEQUENCE</scope>
    <source>
        <strain evidence="13">NBRC 109709</strain>
    </source>
</reference>
<dbReference type="OrthoDB" id="15954at2759"/>
<dbReference type="GO" id="GO:0006429">
    <property type="term" value="P:leucyl-tRNA aminoacylation"/>
    <property type="evidence" value="ECO:0007669"/>
    <property type="project" value="InterPro"/>
</dbReference>
<accession>A0A9W6XIQ8</accession>
<comment type="similarity">
    <text evidence="1">Belongs to the class-I aminoacyl-tRNA synthetase family.</text>
</comment>
<dbReference type="GO" id="GO:0002161">
    <property type="term" value="F:aminoacyl-tRNA deacylase activity"/>
    <property type="evidence" value="ECO:0007669"/>
    <property type="project" value="InterPro"/>
</dbReference>
<evidence type="ECO:0000256" key="1">
    <source>
        <dbReference type="ARBA" id="ARBA00005594"/>
    </source>
</evidence>
<evidence type="ECO:0000313" key="14">
    <source>
        <dbReference type="Proteomes" id="UP001165121"/>
    </source>
</evidence>
<proteinExistence type="inferred from homology"/>
<comment type="catalytic activity">
    <reaction evidence="8">
        <text>tRNA(Leu) + L-leucine + ATP = L-leucyl-tRNA(Leu) + AMP + diphosphate</text>
        <dbReference type="Rhea" id="RHEA:11688"/>
        <dbReference type="Rhea" id="RHEA-COMP:9613"/>
        <dbReference type="Rhea" id="RHEA-COMP:9622"/>
        <dbReference type="ChEBI" id="CHEBI:30616"/>
        <dbReference type="ChEBI" id="CHEBI:33019"/>
        <dbReference type="ChEBI" id="CHEBI:57427"/>
        <dbReference type="ChEBI" id="CHEBI:78442"/>
        <dbReference type="ChEBI" id="CHEBI:78494"/>
        <dbReference type="ChEBI" id="CHEBI:456215"/>
        <dbReference type="EC" id="6.1.1.4"/>
    </reaction>
</comment>
<protein>
    <recommendedName>
        <fullName evidence="2">leucine--tRNA ligase</fullName>
        <ecNumber evidence="2">6.1.1.4</ecNumber>
    </recommendedName>
</protein>
<dbReference type="Gene3D" id="3.90.740.10">
    <property type="entry name" value="Valyl/Leucyl/Isoleucyl-tRNA synthetase, editing domain"/>
    <property type="match status" value="1"/>
</dbReference>
<dbReference type="Pfam" id="PF00133">
    <property type="entry name" value="tRNA-synt_1"/>
    <property type="match status" value="1"/>
</dbReference>
<dbReference type="Proteomes" id="UP001165121">
    <property type="component" value="Unassembled WGS sequence"/>
</dbReference>
<keyword evidence="6" id="KW-0648">Protein biosynthesis</keyword>
<dbReference type="PANTHER" id="PTHR43740">
    <property type="entry name" value="LEUCYL-TRNA SYNTHETASE"/>
    <property type="match status" value="1"/>
</dbReference>